<dbReference type="InterPro" id="IPR029060">
    <property type="entry name" value="PIN-like_dom_sf"/>
</dbReference>
<comment type="caution">
    <text evidence="2">The sequence shown here is derived from an EMBL/GenBank/DDBJ whole genome shotgun (WGS) entry which is preliminary data.</text>
</comment>
<evidence type="ECO:0000313" key="2">
    <source>
        <dbReference type="EMBL" id="MYN38194.1"/>
    </source>
</evidence>
<dbReference type="InterPro" id="IPR002850">
    <property type="entry name" value="PIN_toxin-like"/>
</dbReference>
<name>A0ABW9WCN5_9BURK</name>
<dbReference type="PANTHER" id="PTHR34610:SF4">
    <property type="entry name" value="SLL8027 PROTEIN"/>
    <property type="match status" value="1"/>
</dbReference>
<proteinExistence type="predicted"/>
<dbReference type="Gene3D" id="3.40.50.1010">
    <property type="entry name" value="5'-nuclease"/>
    <property type="match status" value="1"/>
</dbReference>
<feature type="domain" description="PIN" evidence="1">
    <location>
        <begin position="1"/>
        <end position="117"/>
    </location>
</feature>
<accession>A0ABW9WCN5</accession>
<dbReference type="SMART" id="SM00670">
    <property type="entry name" value="PINc"/>
    <property type="match status" value="1"/>
</dbReference>
<dbReference type="Pfam" id="PF13470">
    <property type="entry name" value="PIN_3"/>
    <property type="match status" value="1"/>
</dbReference>
<dbReference type="RefSeq" id="WP_161043351.1">
    <property type="nucleotide sequence ID" value="NZ_WWCS01000001.1"/>
</dbReference>
<evidence type="ECO:0000313" key="3">
    <source>
        <dbReference type="Proteomes" id="UP000466332"/>
    </source>
</evidence>
<keyword evidence="3" id="KW-1185">Reference proteome</keyword>
<sequence>MRLVIDTNVIVSALIARGVPYELLQAARGNRFEIYTSIELLDELEAVLRRKKIASRLTIMQRRPDELRQKFEQVSCRITVPRPYPQIARDPKDDIVLACALAAQASAIVTGDKDLIILNRYYNIPILRPRQALQKIQFRSGVP</sequence>
<reference evidence="2 3" key="1">
    <citation type="submission" date="2019-12" db="EMBL/GenBank/DDBJ databases">
        <title>Novel species isolated from a subtropical stream in China.</title>
        <authorList>
            <person name="Lu H."/>
        </authorList>
    </citation>
    <scope>NUCLEOTIDE SEQUENCE [LARGE SCALE GENOMIC DNA]</scope>
    <source>
        <strain evidence="2 3">FT109W</strain>
    </source>
</reference>
<protein>
    <submittedName>
        <fullName evidence="2">Toxin-antitoxin system toxin component, PIN family</fullName>
    </submittedName>
</protein>
<evidence type="ECO:0000259" key="1">
    <source>
        <dbReference type="SMART" id="SM00670"/>
    </source>
</evidence>
<dbReference type="PANTHER" id="PTHR34610">
    <property type="entry name" value="SSL7007 PROTEIN"/>
    <property type="match status" value="1"/>
</dbReference>
<dbReference type="SUPFAM" id="SSF88723">
    <property type="entry name" value="PIN domain-like"/>
    <property type="match status" value="1"/>
</dbReference>
<dbReference type="EMBL" id="WWCS01000001">
    <property type="protein sequence ID" value="MYN38194.1"/>
    <property type="molecule type" value="Genomic_DNA"/>
</dbReference>
<dbReference type="Proteomes" id="UP000466332">
    <property type="component" value="Unassembled WGS sequence"/>
</dbReference>
<dbReference type="InterPro" id="IPR002716">
    <property type="entry name" value="PIN_dom"/>
</dbReference>
<dbReference type="NCBIfam" id="TIGR00305">
    <property type="entry name" value="putative toxin-antitoxin system toxin component, PIN family"/>
    <property type="match status" value="1"/>
</dbReference>
<organism evidence="2 3">
    <name type="scientific">Duganella margarita</name>
    <dbReference type="NCBI Taxonomy" id="2692170"/>
    <lineage>
        <taxon>Bacteria</taxon>
        <taxon>Pseudomonadati</taxon>
        <taxon>Pseudomonadota</taxon>
        <taxon>Betaproteobacteria</taxon>
        <taxon>Burkholderiales</taxon>
        <taxon>Oxalobacteraceae</taxon>
        <taxon>Telluria group</taxon>
        <taxon>Duganella</taxon>
    </lineage>
</organism>
<gene>
    <name evidence="2" type="ORF">GTP55_02290</name>
</gene>